<gene>
    <name evidence="2" type="ORF">RFI_12148</name>
</gene>
<protein>
    <submittedName>
        <fullName evidence="2">Uncharacterized protein</fullName>
    </submittedName>
</protein>
<reference evidence="2 3" key="1">
    <citation type="journal article" date="2013" name="Curr. Biol.">
        <title>The Genome of the Foraminiferan Reticulomyxa filosa.</title>
        <authorList>
            <person name="Glockner G."/>
            <person name="Hulsmann N."/>
            <person name="Schleicher M."/>
            <person name="Noegel A.A."/>
            <person name="Eichinger L."/>
            <person name="Gallinger C."/>
            <person name="Pawlowski J."/>
            <person name="Sierra R."/>
            <person name="Euteneuer U."/>
            <person name="Pillet L."/>
            <person name="Moustafa A."/>
            <person name="Platzer M."/>
            <person name="Groth M."/>
            <person name="Szafranski K."/>
            <person name="Schliwa M."/>
        </authorList>
    </citation>
    <scope>NUCLEOTIDE SEQUENCE [LARGE SCALE GENOMIC DNA]</scope>
</reference>
<dbReference type="Proteomes" id="UP000023152">
    <property type="component" value="Unassembled WGS sequence"/>
</dbReference>
<feature type="coiled-coil region" evidence="1">
    <location>
        <begin position="52"/>
        <end position="107"/>
    </location>
</feature>
<sequence length="142" mass="16250">MGDTNGKILYPSLGKQIQHFKCEDNYGKYVYLNSIDKTTIKKVPPIEIVHNLHRSTVQLNQMKQQHEQLSERYNQASVDLKNANKEIHSLQKKLEECQQQHQHQLQAAAAAAAAPPPLPLLKKKCGPQQASQYRIDPTQWLQ</sequence>
<keyword evidence="1" id="KW-0175">Coiled coil</keyword>
<evidence type="ECO:0000256" key="1">
    <source>
        <dbReference type="SAM" id="Coils"/>
    </source>
</evidence>
<organism evidence="2 3">
    <name type="scientific">Reticulomyxa filosa</name>
    <dbReference type="NCBI Taxonomy" id="46433"/>
    <lineage>
        <taxon>Eukaryota</taxon>
        <taxon>Sar</taxon>
        <taxon>Rhizaria</taxon>
        <taxon>Retaria</taxon>
        <taxon>Foraminifera</taxon>
        <taxon>Monothalamids</taxon>
        <taxon>Reticulomyxidae</taxon>
        <taxon>Reticulomyxa</taxon>
    </lineage>
</organism>
<dbReference type="EMBL" id="ASPP01008812">
    <property type="protein sequence ID" value="ETO24996.1"/>
    <property type="molecule type" value="Genomic_DNA"/>
</dbReference>
<name>X6NG90_RETFI</name>
<evidence type="ECO:0000313" key="2">
    <source>
        <dbReference type="EMBL" id="ETO24996.1"/>
    </source>
</evidence>
<dbReference type="AlphaFoldDB" id="X6NG90"/>
<accession>X6NG90</accession>
<proteinExistence type="predicted"/>
<keyword evidence="3" id="KW-1185">Reference proteome</keyword>
<evidence type="ECO:0000313" key="3">
    <source>
        <dbReference type="Proteomes" id="UP000023152"/>
    </source>
</evidence>
<comment type="caution">
    <text evidence="2">The sequence shown here is derived from an EMBL/GenBank/DDBJ whole genome shotgun (WGS) entry which is preliminary data.</text>
</comment>